<protein>
    <submittedName>
        <fullName evidence="6">TetR family transcriptional regulator</fullName>
    </submittedName>
</protein>
<dbReference type="SUPFAM" id="SSF46689">
    <property type="entry name" value="Homeodomain-like"/>
    <property type="match status" value="1"/>
</dbReference>
<evidence type="ECO:0000256" key="1">
    <source>
        <dbReference type="ARBA" id="ARBA00023015"/>
    </source>
</evidence>
<gene>
    <name evidence="6" type="ORF">EDD76_11719</name>
</gene>
<evidence type="ECO:0000313" key="7">
    <source>
        <dbReference type="Proteomes" id="UP000295718"/>
    </source>
</evidence>
<evidence type="ECO:0000256" key="4">
    <source>
        <dbReference type="PROSITE-ProRule" id="PRU00335"/>
    </source>
</evidence>
<evidence type="ECO:0000259" key="5">
    <source>
        <dbReference type="PROSITE" id="PS50977"/>
    </source>
</evidence>
<proteinExistence type="predicted"/>
<name>A0A4R1QVJ4_9FIRM</name>
<dbReference type="Proteomes" id="UP000295718">
    <property type="component" value="Unassembled WGS sequence"/>
</dbReference>
<keyword evidence="1" id="KW-0805">Transcription regulation</keyword>
<dbReference type="Pfam" id="PF00440">
    <property type="entry name" value="TetR_N"/>
    <property type="match status" value="1"/>
</dbReference>
<keyword evidence="3" id="KW-0804">Transcription</keyword>
<dbReference type="RefSeq" id="WP_051869901.1">
    <property type="nucleotide sequence ID" value="NZ_JPNB01000003.1"/>
</dbReference>
<dbReference type="InterPro" id="IPR050109">
    <property type="entry name" value="HTH-type_TetR-like_transc_reg"/>
</dbReference>
<reference evidence="6 7" key="1">
    <citation type="submission" date="2019-03" db="EMBL/GenBank/DDBJ databases">
        <title>Genomic Encyclopedia of Type Strains, Phase IV (KMG-IV): sequencing the most valuable type-strain genomes for metagenomic binning, comparative biology and taxonomic classification.</title>
        <authorList>
            <person name="Goeker M."/>
        </authorList>
    </citation>
    <scope>NUCLEOTIDE SEQUENCE [LARGE SCALE GENOMIC DNA]</scope>
    <source>
        <strain evidence="6 7">DSM 100556</strain>
    </source>
</reference>
<dbReference type="SUPFAM" id="SSF48498">
    <property type="entry name" value="Tetracyclin repressor-like, C-terminal domain"/>
    <property type="match status" value="1"/>
</dbReference>
<accession>A0A4R1QVJ4</accession>
<dbReference type="GO" id="GO:0000976">
    <property type="term" value="F:transcription cis-regulatory region binding"/>
    <property type="evidence" value="ECO:0007669"/>
    <property type="project" value="TreeGrafter"/>
</dbReference>
<evidence type="ECO:0000256" key="3">
    <source>
        <dbReference type="ARBA" id="ARBA00023163"/>
    </source>
</evidence>
<dbReference type="InterPro" id="IPR009057">
    <property type="entry name" value="Homeodomain-like_sf"/>
</dbReference>
<dbReference type="PANTHER" id="PTHR30055:SF234">
    <property type="entry name" value="HTH-TYPE TRANSCRIPTIONAL REGULATOR BETI"/>
    <property type="match status" value="1"/>
</dbReference>
<dbReference type="OrthoDB" id="2373640at2"/>
<dbReference type="AlphaFoldDB" id="A0A4R1QVJ4"/>
<dbReference type="PANTHER" id="PTHR30055">
    <property type="entry name" value="HTH-TYPE TRANSCRIPTIONAL REGULATOR RUTR"/>
    <property type="match status" value="1"/>
</dbReference>
<organism evidence="6 7">
    <name type="scientific">Kineothrix alysoides</name>
    <dbReference type="NCBI Taxonomy" id="1469948"/>
    <lineage>
        <taxon>Bacteria</taxon>
        <taxon>Bacillati</taxon>
        <taxon>Bacillota</taxon>
        <taxon>Clostridia</taxon>
        <taxon>Lachnospirales</taxon>
        <taxon>Lachnospiraceae</taxon>
        <taxon>Kineothrix</taxon>
    </lineage>
</organism>
<dbReference type="InterPro" id="IPR036271">
    <property type="entry name" value="Tet_transcr_reg_TetR-rel_C_sf"/>
</dbReference>
<dbReference type="GO" id="GO:0003700">
    <property type="term" value="F:DNA-binding transcription factor activity"/>
    <property type="evidence" value="ECO:0007669"/>
    <property type="project" value="TreeGrafter"/>
</dbReference>
<keyword evidence="7" id="KW-1185">Reference proteome</keyword>
<dbReference type="EMBL" id="SLUO01000017">
    <property type="protein sequence ID" value="TCL54984.1"/>
    <property type="molecule type" value="Genomic_DNA"/>
</dbReference>
<comment type="caution">
    <text evidence="6">The sequence shown here is derived from an EMBL/GenBank/DDBJ whole genome shotgun (WGS) entry which is preliminary data.</text>
</comment>
<feature type="domain" description="HTH tetR-type" evidence="5">
    <location>
        <begin position="13"/>
        <end position="73"/>
    </location>
</feature>
<dbReference type="STRING" id="1469948.GCA_000732725_03936"/>
<dbReference type="Gene3D" id="1.10.357.10">
    <property type="entry name" value="Tetracycline Repressor, domain 2"/>
    <property type="match status" value="1"/>
</dbReference>
<evidence type="ECO:0000256" key="2">
    <source>
        <dbReference type="ARBA" id="ARBA00023125"/>
    </source>
</evidence>
<sequence>MPRNSEKNALVREARRKQILDAALTVYIRFGYHGTDMDTVAEQAQLAKGLLYYYYKTKKELFVELYTWMYEESYSFSAALLDNVERRNSIEQLMYYTYGMFGVNRSDLRFMQFSMRVPFDAYAIFGPEKWEEGAQKSDMHRKALTTIIEKGMEQGLIPKTNPGSAANSFWSVFVANVFEYSKLMTGNEVPHKSDIQTFKNVIQFCFQGLGVEYAIWNACLEKVVAENSKKEEAL</sequence>
<dbReference type="PRINTS" id="PR00455">
    <property type="entry name" value="HTHTETR"/>
</dbReference>
<keyword evidence="2 4" id="KW-0238">DNA-binding</keyword>
<evidence type="ECO:0000313" key="6">
    <source>
        <dbReference type="EMBL" id="TCL54984.1"/>
    </source>
</evidence>
<feature type="DNA-binding region" description="H-T-H motif" evidence="4">
    <location>
        <begin position="36"/>
        <end position="55"/>
    </location>
</feature>
<dbReference type="PROSITE" id="PS50977">
    <property type="entry name" value="HTH_TETR_2"/>
    <property type="match status" value="1"/>
</dbReference>
<dbReference type="InterPro" id="IPR001647">
    <property type="entry name" value="HTH_TetR"/>
</dbReference>